<evidence type="ECO:0000313" key="2">
    <source>
        <dbReference type="EMBL" id="QCO58095.1"/>
    </source>
</evidence>
<feature type="region of interest" description="Disordered" evidence="1">
    <location>
        <begin position="40"/>
        <end position="63"/>
    </location>
</feature>
<evidence type="ECO:0008006" key="4">
    <source>
        <dbReference type="Google" id="ProtNLM"/>
    </source>
</evidence>
<keyword evidence="3" id="KW-1185">Reference proteome</keyword>
<sequence>MSDSPADEGASRAAAEAYGGEASKDMAKDIGRVASASVIAASQSSRSTSQSVTMVDNDDSGVSTTRIMPEVALDENAARAAAEAYRAEARQTSILESIAATPDVMDLGQQETKATNATAAANPYGQVAVAESGSSNAFVSAAPLNKVA</sequence>
<feature type="compositionally biased region" description="Low complexity" evidence="1">
    <location>
        <begin position="40"/>
        <end position="53"/>
    </location>
</feature>
<keyword evidence="2" id="KW-0614">Plasmid</keyword>
<geneLocation type="plasmid" evidence="2 3">
    <name>unnamed2</name>
</geneLocation>
<proteinExistence type="predicted"/>
<dbReference type="Proteomes" id="UP000298631">
    <property type="component" value="Plasmid unnamed2"/>
</dbReference>
<accession>A0A4P8EMN2</accession>
<protein>
    <recommendedName>
        <fullName evidence="4">SMP domain-containing protein</fullName>
    </recommendedName>
</protein>
<organism evidence="2 3">
    <name type="scientific">Pseudorhodobacter turbinis</name>
    <dbReference type="NCBI Taxonomy" id="2500533"/>
    <lineage>
        <taxon>Bacteria</taxon>
        <taxon>Pseudomonadati</taxon>
        <taxon>Pseudomonadota</taxon>
        <taxon>Alphaproteobacteria</taxon>
        <taxon>Rhodobacterales</taxon>
        <taxon>Paracoccaceae</taxon>
        <taxon>Pseudorhodobacter</taxon>
    </lineage>
</organism>
<dbReference type="KEGG" id="pseb:EOK75_20230"/>
<reference evidence="2 3" key="1">
    <citation type="submission" date="2019-05" db="EMBL/GenBank/DDBJ databases">
        <title>Pseudorhodobacter turbinis sp. nov., isolated from the gut of the Korean turban shell.</title>
        <authorList>
            <person name="Jeong Y.-S."/>
            <person name="Kang W.-R."/>
            <person name="Bae J.-W."/>
        </authorList>
    </citation>
    <scope>NUCLEOTIDE SEQUENCE [LARGE SCALE GENOMIC DNA]</scope>
    <source>
        <strain evidence="2 3">S12M18</strain>
        <plasmid evidence="2 3">unnamed2</plasmid>
    </source>
</reference>
<dbReference type="AlphaFoldDB" id="A0A4P8EMN2"/>
<evidence type="ECO:0000313" key="3">
    <source>
        <dbReference type="Proteomes" id="UP000298631"/>
    </source>
</evidence>
<name>A0A4P8EMN2_9RHOB</name>
<dbReference type="EMBL" id="CP039966">
    <property type="protein sequence ID" value="QCO58095.1"/>
    <property type="molecule type" value="Genomic_DNA"/>
</dbReference>
<feature type="region of interest" description="Disordered" evidence="1">
    <location>
        <begin position="1"/>
        <end position="22"/>
    </location>
</feature>
<evidence type="ECO:0000256" key="1">
    <source>
        <dbReference type="SAM" id="MobiDB-lite"/>
    </source>
</evidence>
<gene>
    <name evidence="2" type="ORF">EOK75_20230</name>
</gene>
<feature type="compositionally biased region" description="Low complexity" evidence="1">
    <location>
        <begin position="7"/>
        <end position="21"/>
    </location>
</feature>